<proteinExistence type="predicted"/>
<dbReference type="PANTHER" id="PTHR24410">
    <property type="entry name" value="HL07962P-RELATED"/>
    <property type="match status" value="1"/>
</dbReference>
<reference evidence="2" key="1">
    <citation type="submission" date="2023-07" db="EMBL/GenBank/DDBJ databases">
        <authorList>
            <consortium name="CYATHOMIX"/>
        </authorList>
    </citation>
    <scope>NUCLEOTIDE SEQUENCE</scope>
    <source>
        <strain evidence="2">N/A</strain>
    </source>
</reference>
<accession>A0AA36MFC7</accession>
<dbReference type="InterPro" id="IPR011333">
    <property type="entry name" value="SKP1/BTB/POZ_sf"/>
</dbReference>
<dbReference type="EMBL" id="CATQJL010000316">
    <property type="protein sequence ID" value="CAJ0607833.1"/>
    <property type="molecule type" value="Genomic_DNA"/>
</dbReference>
<gene>
    <name evidence="2" type="ORF">CYNAS_LOCUS19816</name>
</gene>
<dbReference type="PROSITE" id="PS50097">
    <property type="entry name" value="BTB"/>
    <property type="match status" value="1"/>
</dbReference>
<dbReference type="InterPro" id="IPR011705">
    <property type="entry name" value="BACK"/>
</dbReference>
<dbReference type="AlphaFoldDB" id="A0AA36MFC7"/>
<dbReference type="Pfam" id="PF00651">
    <property type="entry name" value="BTB"/>
    <property type="match status" value="1"/>
</dbReference>
<dbReference type="Pfam" id="PF07707">
    <property type="entry name" value="BACK"/>
    <property type="match status" value="1"/>
</dbReference>
<dbReference type="Gene3D" id="3.30.710.10">
    <property type="entry name" value="Potassium Channel Kv1.1, Chain A"/>
    <property type="match status" value="1"/>
</dbReference>
<dbReference type="Proteomes" id="UP001176961">
    <property type="component" value="Unassembled WGS sequence"/>
</dbReference>
<feature type="domain" description="BTB" evidence="1">
    <location>
        <begin position="81"/>
        <end position="149"/>
    </location>
</feature>
<dbReference type="PANTHER" id="PTHR24410:SF47">
    <property type="entry name" value="BTB DOMAIN-CONTAINING PROTEIN"/>
    <property type="match status" value="1"/>
</dbReference>
<dbReference type="SUPFAM" id="SSF54695">
    <property type="entry name" value="POZ domain"/>
    <property type="match status" value="1"/>
</dbReference>
<keyword evidence="3" id="KW-1185">Reference proteome</keyword>
<dbReference type="CDD" id="cd18292">
    <property type="entry name" value="BTB_POZ_BTBD17"/>
    <property type="match status" value="1"/>
</dbReference>
<sequence length="483" mass="55856">MSSENILRDTVEPNEAAAFADVFTIQQSTTSSAADMVAMKLHDVPNRLVIAPDEPSGMDCFADDRDALNDFAKYYNNAHLSDVNIIVGDDTFAAHRLILAKNSEVFDRMLSQRWNGEKKDLEMVEDAPCQKVFPAFLRFLYCNHVVLHQDNCLPILILADKYNVISLKKVCIDFAISEILPNLTLKDVFSIWFSYATKAYHQLLIRACIQAIARDFELLITEEWEKSWLALDRDQMVEILKCNQLVVANEYRLWEAVVRWLQAPNHPERRGTTASPLLSSLLPFIRFPFMTADELTHVERSQFAESYPKLFHPQILLAYKFQALPLSSRVNCKEFSTTQFLLRNYTDTRWDKRISISNEQLYQRGVDHSFQIRTRSCTFPLQTWQWTLKLGGSSYSNAVDDVLKAYLISEDIDQPRSIEYMLSIVDEKRVLRSWSSKKNFTKTRYSSELDIDRKVEINDLLTEDSPLLVNGELHLQLTLRPID</sequence>
<comment type="caution">
    <text evidence="2">The sequence shown here is derived from an EMBL/GenBank/DDBJ whole genome shotgun (WGS) entry which is preliminary data.</text>
</comment>
<dbReference type="InterPro" id="IPR000210">
    <property type="entry name" value="BTB/POZ_dom"/>
</dbReference>
<evidence type="ECO:0000259" key="1">
    <source>
        <dbReference type="PROSITE" id="PS50097"/>
    </source>
</evidence>
<organism evidence="2 3">
    <name type="scientific">Cylicocyclus nassatus</name>
    <name type="common">Nematode worm</name>
    <dbReference type="NCBI Taxonomy" id="53992"/>
    <lineage>
        <taxon>Eukaryota</taxon>
        <taxon>Metazoa</taxon>
        <taxon>Ecdysozoa</taxon>
        <taxon>Nematoda</taxon>
        <taxon>Chromadorea</taxon>
        <taxon>Rhabditida</taxon>
        <taxon>Rhabditina</taxon>
        <taxon>Rhabditomorpha</taxon>
        <taxon>Strongyloidea</taxon>
        <taxon>Strongylidae</taxon>
        <taxon>Cylicocyclus</taxon>
    </lineage>
</organism>
<dbReference type="SMART" id="SM00225">
    <property type="entry name" value="BTB"/>
    <property type="match status" value="1"/>
</dbReference>
<dbReference type="CDD" id="cd18493">
    <property type="entry name" value="BACK_BTBD17"/>
    <property type="match status" value="1"/>
</dbReference>
<evidence type="ECO:0000313" key="2">
    <source>
        <dbReference type="EMBL" id="CAJ0607833.1"/>
    </source>
</evidence>
<dbReference type="Gene3D" id="1.25.40.420">
    <property type="match status" value="1"/>
</dbReference>
<dbReference type="InterPro" id="IPR051481">
    <property type="entry name" value="BTB-POZ/Galectin-3-binding"/>
</dbReference>
<name>A0AA36MFC7_CYLNA</name>
<dbReference type="SMART" id="SM00875">
    <property type="entry name" value="BACK"/>
    <property type="match status" value="1"/>
</dbReference>
<protein>
    <recommendedName>
        <fullName evidence="1">BTB domain-containing protein</fullName>
    </recommendedName>
</protein>
<dbReference type="SUPFAM" id="SSF49599">
    <property type="entry name" value="TRAF domain-like"/>
    <property type="match status" value="1"/>
</dbReference>
<evidence type="ECO:0000313" key="3">
    <source>
        <dbReference type="Proteomes" id="UP001176961"/>
    </source>
</evidence>